<feature type="domain" description="RNA polymerase sigma-70" evidence="8">
    <location>
        <begin position="244"/>
        <end position="270"/>
    </location>
</feature>
<dbReference type="InterPro" id="IPR009042">
    <property type="entry name" value="RNA_pol_sigma70_r1_2"/>
</dbReference>
<comment type="similarity">
    <text evidence="1 6">Belongs to the sigma-70 factor family.</text>
</comment>
<gene>
    <name evidence="9" type="ORF">IPV69_11520</name>
</gene>
<dbReference type="InterPro" id="IPR000943">
    <property type="entry name" value="RNA_pol_sigma70"/>
</dbReference>
<evidence type="ECO:0000256" key="2">
    <source>
        <dbReference type="ARBA" id="ARBA00023015"/>
    </source>
</evidence>
<evidence type="ECO:0000256" key="3">
    <source>
        <dbReference type="ARBA" id="ARBA00023082"/>
    </source>
</evidence>
<dbReference type="InterPro" id="IPR007624">
    <property type="entry name" value="RNA_pol_sigma70_r3"/>
</dbReference>
<proteinExistence type="inferred from homology"/>
<evidence type="ECO:0000259" key="7">
    <source>
        <dbReference type="PROSITE" id="PS00715"/>
    </source>
</evidence>
<accession>A0A7M2X2E8</accession>
<dbReference type="PROSITE" id="PS00715">
    <property type="entry name" value="SIGMA70_1"/>
    <property type="match status" value="1"/>
</dbReference>
<dbReference type="InterPro" id="IPR014284">
    <property type="entry name" value="RNA_pol_sigma-70_dom"/>
</dbReference>
<dbReference type="InterPro" id="IPR013325">
    <property type="entry name" value="RNA_pol_sigma_r2"/>
</dbReference>
<dbReference type="InterPro" id="IPR007627">
    <property type="entry name" value="RNA_pol_sigma70_r2"/>
</dbReference>
<keyword evidence="10" id="KW-1185">Reference proteome</keyword>
<dbReference type="Gene3D" id="1.10.601.10">
    <property type="entry name" value="RNA Polymerase Primary Sigma Factor"/>
    <property type="match status" value="1"/>
</dbReference>
<reference evidence="9 10" key="1">
    <citation type="submission" date="2020-10" db="EMBL/GenBank/DDBJ databases">
        <title>Wide distribution of Phycisphaera-like planctomycetes from WD2101 soil group in peatlands and genome analysis of the first cultivated representative.</title>
        <authorList>
            <person name="Dedysh S.N."/>
            <person name="Beletsky A.V."/>
            <person name="Ivanova A."/>
            <person name="Kulichevskaya I.S."/>
            <person name="Suzina N.E."/>
            <person name="Philippov D.A."/>
            <person name="Rakitin A.L."/>
            <person name="Mardanov A.V."/>
            <person name="Ravin N.V."/>
        </authorList>
    </citation>
    <scope>NUCLEOTIDE SEQUENCE [LARGE SCALE GENOMIC DNA]</scope>
    <source>
        <strain evidence="9 10">M1803</strain>
    </source>
</reference>
<dbReference type="GO" id="GO:0016987">
    <property type="term" value="F:sigma factor activity"/>
    <property type="evidence" value="ECO:0007669"/>
    <property type="project" value="UniProtKB-KW"/>
</dbReference>
<dbReference type="PRINTS" id="PR00046">
    <property type="entry name" value="SIGMA70FCT"/>
</dbReference>
<dbReference type="PROSITE" id="PS00716">
    <property type="entry name" value="SIGMA70_2"/>
    <property type="match status" value="1"/>
</dbReference>
<dbReference type="InterPro" id="IPR007630">
    <property type="entry name" value="RNA_pol_sigma70_r4"/>
</dbReference>
<dbReference type="NCBIfam" id="TIGR02937">
    <property type="entry name" value="sigma70-ECF"/>
    <property type="match status" value="1"/>
</dbReference>
<organism evidence="9 10">
    <name type="scientific">Humisphaera borealis</name>
    <dbReference type="NCBI Taxonomy" id="2807512"/>
    <lineage>
        <taxon>Bacteria</taxon>
        <taxon>Pseudomonadati</taxon>
        <taxon>Planctomycetota</taxon>
        <taxon>Phycisphaerae</taxon>
        <taxon>Tepidisphaerales</taxon>
        <taxon>Tepidisphaeraceae</taxon>
        <taxon>Humisphaera</taxon>
    </lineage>
</organism>
<keyword evidence="3 6" id="KW-0731">Sigma factor</keyword>
<feature type="domain" description="RNA polymerase sigma-70" evidence="7">
    <location>
        <begin position="75"/>
        <end position="88"/>
    </location>
</feature>
<keyword evidence="5 6" id="KW-0804">Transcription</keyword>
<dbReference type="PIRSF" id="PIRSF000770">
    <property type="entry name" value="RNA_pol_sigma-SigE/K"/>
    <property type="match status" value="1"/>
</dbReference>
<dbReference type="Pfam" id="PF00140">
    <property type="entry name" value="Sigma70_r1_2"/>
    <property type="match status" value="1"/>
</dbReference>
<dbReference type="AlphaFoldDB" id="A0A7M2X2E8"/>
<dbReference type="SUPFAM" id="SSF88659">
    <property type="entry name" value="Sigma3 and sigma4 domains of RNA polymerase sigma factors"/>
    <property type="match status" value="2"/>
</dbReference>
<name>A0A7M2X2E8_9BACT</name>
<evidence type="ECO:0000256" key="6">
    <source>
        <dbReference type="RuleBase" id="RU362124"/>
    </source>
</evidence>
<dbReference type="Pfam" id="PF04542">
    <property type="entry name" value="Sigma70_r2"/>
    <property type="match status" value="1"/>
</dbReference>
<dbReference type="Pfam" id="PF04539">
    <property type="entry name" value="Sigma70_r3"/>
    <property type="match status" value="1"/>
</dbReference>
<dbReference type="PANTHER" id="PTHR30603:SF60">
    <property type="entry name" value="RNA POLYMERASE SIGMA FACTOR RPOD"/>
    <property type="match status" value="1"/>
</dbReference>
<dbReference type="InterPro" id="IPR036388">
    <property type="entry name" value="WH-like_DNA-bd_sf"/>
</dbReference>
<dbReference type="PANTHER" id="PTHR30603">
    <property type="entry name" value="RNA POLYMERASE SIGMA FACTOR RPO"/>
    <property type="match status" value="1"/>
</dbReference>
<dbReference type="GO" id="GO:0006352">
    <property type="term" value="P:DNA-templated transcription initiation"/>
    <property type="evidence" value="ECO:0007669"/>
    <property type="project" value="InterPro"/>
</dbReference>
<dbReference type="KEGG" id="hbs:IPV69_11520"/>
<dbReference type="GO" id="GO:0003677">
    <property type="term" value="F:DNA binding"/>
    <property type="evidence" value="ECO:0007669"/>
    <property type="project" value="UniProtKB-KW"/>
</dbReference>
<protein>
    <recommendedName>
        <fullName evidence="6">RNA polymerase sigma factor</fullName>
    </recommendedName>
</protein>
<evidence type="ECO:0000313" key="10">
    <source>
        <dbReference type="Proteomes" id="UP000593765"/>
    </source>
</evidence>
<dbReference type="CDD" id="cd06171">
    <property type="entry name" value="Sigma70_r4"/>
    <property type="match status" value="1"/>
</dbReference>
<evidence type="ECO:0000256" key="5">
    <source>
        <dbReference type="ARBA" id="ARBA00023163"/>
    </source>
</evidence>
<dbReference type="Proteomes" id="UP000593765">
    <property type="component" value="Chromosome"/>
</dbReference>
<sequence length="283" mass="32187">MNTMATTTSVQTGLQLYLRQIHEVRLLTADEEKELARRIIHQQDMEARERMVRANLRLVVNIAKHYVNRGLCLTDLIEEGNIGLLKAVEGFDPENGCRFSTYASWWIKQAIKRALINSVQPIHIPAYMVEMMSKVKYATREMEEHLGRLPTTTELSLHMKLSPKKLNIIKKAVKAYNSPTQSGSDDGELTINEIVADTNNLPPDEQVTGTDELRKLGELLDVIDERAAKILKLRYGLEGEEPMTLKEIGHRVGLTRERVRQIEHEALGKLREAMDERPTPKAA</sequence>
<dbReference type="Gene3D" id="1.10.10.10">
    <property type="entry name" value="Winged helix-like DNA-binding domain superfamily/Winged helix DNA-binding domain"/>
    <property type="match status" value="2"/>
</dbReference>
<evidence type="ECO:0000313" key="9">
    <source>
        <dbReference type="EMBL" id="QOV91937.1"/>
    </source>
</evidence>
<keyword evidence="4 6" id="KW-0238">DNA-binding</keyword>
<evidence type="ECO:0000256" key="1">
    <source>
        <dbReference type="ARBA" id="ARBA00007788"/>
    </source>
</evidence>
<evidence type="ECO:0000259" key="8">
    <source>
        <dbReference type="PROSITE" id="PS00716"/>
    </source>
</evidence>
<dbReference type="SUPFAM" id="SSF88946">
    <property type="entry name" value="Sigma2 domain of RNA polymerase sigma factors"/>
    <property type="match status" value="1"/>
</dbReference>
<evidence type="ECO:0000256" key="4">
    <source>
        <dbReference type="ARBA" id="ARBA00023125"/>
    </source>
</evidence>
<dbReference type="InterPro" id="IPR013324">
    <property type="entry name" value="RNA_pol_sigma_r3/r4-like"/>
</dbReference>
<dbReference type="InterPro" id="IPR050239">
    <property type="entry name" value="Sigma-70_RNA_pol_init_factors"/>
</dbReference>
<dbReference type="Pfam" id="PF04545">
    <property type="entry name" value="Sigma70_r4"/>
    <property type="match status" value="1"/>
</dbReference>
<dbReference type="EMBL" id="CP063458">
    <property type="protein sequence ID" value="QOV91937.1"/>
    <property type="molecule type" value="Genomic_DNA"/>
</dbReference>
<comment type="function">
    <text evidence="6">Sigma factors are initiation factors that promote the attachment of RNA polymerase to specific initiation sites and are then released.</text>
</comment>
<keyword evidence="2 6" id="KW-0805">Transcription regulation</keyword>